<dbReference type="CDD" id="cd00371">
    <property type="entry name" value="HMA"/>
    <property type="match status" value="2"/>
</dbReference>
<dbReference type="PROSITE" id="PS01047">
    <property type="entry name" value="HMA_1"/>
    <property type="match status" value="1"/>
</dbReference>
<evidence type="ECO:0000259" key="4">
    <source>
        <dbReference type="PROSITE" id="PS50846"/>
    </source>
</evidence>
<dbReference type="FunFam" id="3.30.70.100:FF:000001">
    <property type="entry name" value="ATPase copper transporting beta"/>
    <property type="match status" value="1"/>
</dbReference>
<accession>A0A9P0G0S2</accession>
<dbReference type="Pfam" id="PF00403">
    <property type="entry name" value="HMA"/>
    <property type="match status" value="1"/>
</dbReference>
<reference evidence="5" key="2">
    <citation type="submission" date="2022-10" db="EMBL/GenBank/DDBJ databases">
        <authorList>
            <consortium name="ENA_rothamsted_submissions"/>
            <consortium name="culmorum"/>
            <person name="King R."/>
        </authorList>
    </citation>
    <scope>NUCLEOTIDE SEQUENCE</scope>
</reference>
<dbReference type="NCBIfam" id="TIGR00003">
    <property type="entry name" value="copper ion binding protein"/>
    <property type="match status" value="1"/>
</dbReference>
<dbReference type="EMBL" id="OU893337">
    <property type="protein sequence ID" value="CAH0761961.1"/>
    <property type="molecule type" value="Genomic_DNA"/>
</dbReference>
<dbReference type="OrthoDB" id="432719at2759"/>
<dbReference type="AlphaFoldDB" id="A0A9P0G0S2"/>
<keyword evidence="1" id="KW-0479">Metal-binding</keyword>
<sequence>MFMYDFVDREASRDLVSVRVSINGMTCQSCVRSIEGSVSELPGVHHVKVELSEHAGYFRYDPRVCSVEAIRSHIEDMGFDVPPDNVDDETKNLLPRSIPTDLLIDMSPACGGDECEVLLQVTGMTCQSCVNTIEGINK</sequence>
<reference evidence="5" key="1">
    <citation type="submission" date="2021-12" db="EMBL/GenBank/DDBJ databases">
        <authorList>
            <person name="King R."/>
        </authorList>
    </citation>
    <scope>NUCLEOTIDE SEQUENCE</scope>
</reference>
<dbReference type="InterPro" id="IPR006122">
    <property type="entry name" value="HMA_Cu_ion-bd"/>
</dbReference>
<dbReference type="PANTHER" id="PTHR46594:SF4">
    <property type="entry name" value="P-TYPE CATION-TRANSPORTING ATPASE"/>
    <property type="match status" value="1"/>
</dbReference>
<organism evidence="5 6">
    <name type="scientific">Diatraea saccharalis</name>
    <name type="common">sugarcane borer</name>
    <dbReference type="NCBI Taxonomy" id="40085"/>
    <lineage>
        <taxon>Eukaryota</taxon>
        <taxon>Metazoa</taxon>
        <taxon>Ecdysozoa</taxon>
        <taxon>Arthropoda</taxon>
        <taxon>Hexapoda</taxon>
        <taxon>Insecta</taxon>
        <taxon>Pterygota</taxon>
        <taxon>Neoptera</taxon>
        <taxon>Endopterygota</taxon>
        <taxon>Lepidoptera</taxon>
        <taxon>Glossata</taxon>
        <taxon>Ditrysia</taxon>
        <taxon>Pyraloidea</taxon>
        <taxon>Crambidae</taxon>
        <taxon>Crambinae</taxon>
        <taxon>Diatraea</taxon>
    </lineage>
</organism>
<keyword evidence="2" id="KW-0813">Transport</keyword>
<evidence type="ECO:0000256" key="1">
    <source>
        <dbReference type="ARBA" id="ARBA00022723"/>
    </source>
</evidence>
<keyword evidence="3" id="KW-0186">Copper</keyword>
<dbReference type="InterPro" id="IPR036163">
    <property type="entry name" value="HMA_dom_sf"/>
</dbReference>
<dbReference type="PRINTS" id="PR00942">
    <property type="entry name" value="CUATPASEI"/>
</dbReference>
<dbReference type="PROSITE" id="PS50846">
    <property type="entry name" value="HMA_2"/>
    <property type="match status" value="1"/>
</dbReference>
<dbReference type="InterPro" id="IPR017969">
    <property type="entry name" value="Heavy-metal-associated_CS"/>
</dbReference>
<keyword evidence="2" id="KW-0187">Copper transport</keyword>
<dbReference type="Gene3D" id="3.30.70.100">
    <property type="match status" value="1"/>
</dbReference>
<gene>
    <name evidence="5" type="ORF">DIATSA_LOCUS11967</name>
</gene>
<dbReference type="InterPro" id="IPR006121">
    <property type="entry name" value="HMA_dom"/>
</dbReference>
<dbReference type="SUPFAM" id="SSF55008">
    <property type="entry name" value="HMA, heavy metal-associated domain"/>
    <property type="match status" value="2"/>
</dbReference>
<evidence type="ECO:0000313" key="6">
    <source>
        <dbReference type="Proteomes" id="UP001153714"/>
    </source>
</evidence>
<dbReference type="GO" id="GO:0006825">
    <property type="term" value="P:copper ion transport"/>
    <property type="evidence" value="ECO:0007669"/>
    <property type="project" value="UniProtKB-KW"/>
</dbReference>
<feature type="domain" description="HMA" evidence="4">
    <location>
        <begin position="16"/>
        <end position="82"/>
    </location>
</feature>
<name>A0A9P0G0S2_9NEOP</name>
<protein>
    <recommendedName>
        <fullName evidence="4">HMA domain-containing protein</fullName>
    </recommendedName>
</protein>
<keyword evidence="6" id="KW-1185">Reference proteome</keyword>
<evidence type="ECO:0000313" key="5">
    <source>
        <dbReference type="EMBL" id="CAH0761961.1"/>
    </source>
</evidence>
<dbReference type="PANTHER" id="PTHR46594">
    <property type="entry name" value="P-TYPE CATION-TRANSPORTING ATPASE"/>
    <property type="match status" value="1"/>
</dbReference>
<keyword evidence="2" id="KW-0406">Ion transport</keyword>
<evidence type="ECO:0000256" key="2">
    <source>
        <dbReference type="ARBA" id="ARBA00022796"/>
    </source>
</evidence>
<dbReference type="Proteomes" id="UP001153714">
    <property type="component" value="Chromosome 6"/>
</dbReference>
<dbReference type="GO" id="GO:0005507">
    <property type="term" value="F:copper ion binding"/>
    <property type="evidence" value="ECO:0007669"/>
    <property type="project" value="InterPro"/>
</dbReference>
<evidence type="ECO:0000256" key="3">
    <source>
        <dbReference type="ARBA" id="ARBA00023008"/>
    </source>
</evidence>
<proteinExistence type="predicted"/>